<keyword evidence="1" id="KW-1133">Transmembrane helix</keyword>
<evidence type="ECO:0000313" key="2">
    <source>
        <dbReference type="EMBL" id="NMH92975.1"/>
    </source>
</evidence>
<feature type="transmembrane region" description="Helical" evidence="1">
    <location>
        <begin position="129"/>
        <end position="150"/>
    </location>
</feature>
<protein>
    <recommendedName>
        <fullName evidence="4">DUF3592 domain-containing protein</fullName>
    </recommendedName>
</protein>
<dbReference type="AlphaFoldDB" id="A0A848DK87"/>
<dbReference type="EMBL" id="JAAXKZ010000053">
    <property type="protein sequence ID" value="NMH92975.1"/>
    <property type="molecule type" value="Genomic_DNA"/>
</dbReference>
<dbReference type="Proteomes" id="UP000586918">
    <property type="component" value="Unassembled WGS sequence"/>
</dbReference>
<evidence type="ECO:0008006" key="4">
    <source>
        <dbReference type="Google" id="ProtNLM"/>
    </source>
</evidence>
<dbReference type="RefSeq" id="WP_169413679.1">
    <property type="nucleotide sequence ID" value="NZ_JAAXKZ010000053.1"/>
</dbReference>
<sequence length="159" mass="16776">MSSSTGELIEELTGSFRTALRALAHRLPEIVIGLAVLVTALGGLALAGAALDDRAIASHRVVTTAEVLEGSSFSRTLIRFALPSGQAVVPERGVLYPRDLAPGETIVVEYDAENPERVRVAGRSMPDGFAPMGTGVLGVWVVLGPLALWLRRRRPPVGG</sequence>
<keyword evidence="3" id="KW-1185">Reference proteome</keyword>
<gene>
    <name evidence="2" type="ORF">HF519_15620</name>
</gene>
<evidence type="ECO:0000256" key="1">
    <source>
        <dbReference type="SAM" id="Phobius"/>
    </source>
</evidence>
<name>A0A848DK87_9PSEU</name>
<comment type="caution">
    <text evidence="2">The sequence shown here is derived from an EMBL/GenBank/DDBJ whole genome shotgun (WGS) entry which is preliminary data.</text>
</comment>
<proteinExistence type="predicted"/>
<keyword evidence="1" id="KW-0472">Membrane</keyword>
<keyword evidence="1" id="KW-0812">Transmembrane</keyword>
<reference evidence="2 3" key="1">
    <citation type="submission" date="2020-04" db="EMBL/GenBank/DDBJ databases">
        <authorList>
            <person name="Klaysubun C."/>
            <person name="Duangmal K."/>
            <person name="Lipun K."/>
        </authorList>
    </citation>
    <scope>NUCLEOTIDE SEQUENCE [LARGE SCALE GENOMIC DNA]</scope>
    <source>
        <strain evidence="2 3">DSM 45300</strain>
    </source>
</reference>
<evidence type="ECO:0000313" key="3">
    <source>
        <dbReference type="Proteomes" id="UP000586918"/>
    </source>
</evidence>
<organism evidence="2 3">
    <name type="scientific">Pseudonocardia bannensis</name>
    <dbReference type="NCBI Taxonomy" id="630973"/>
    <lineage>
        <taxon>Bacteria</taxon>
        <taxon>Bacillati</taxon>
        <taxon>Actinomycetota</taxon>
        <taxon>Actinomycetes</taxon>
        <taxon>Pseudonocardiales</taxon>
        <taxon>Pseudonocardiaceae</taxon>
        <taxon>Pseudonocardia</taxon>
    </lineage>
</organism>
<accession>A0A848DK87</accession>
<feature type="transmembrane region" description="Helical" evidence="1">
    <location>
        <begin position="30"/>
        <end position="51"/>
    </location>
</feature>